<feature type="compositionally biased region" description="Basic and acidic residues" evidence="1">
    <location>
        <begin position="904"/>
        <end position="913"/>
    </location>
</feature>
<dbReference type="Proteomes" id="UP001149165">
    <property type="component" value="Unassembled WGS sequence"/>
</dbReference>
<feature type="region of interest" description="Disordered" evidence="1">
    <location>
        <begin position="759"/>
        <end position="786"/>
    </location>
</feature>
<organism evidence="2 3">
    <name type="scientific">Penicillium angulare</name>
    <dbReference type="NCBI Taxonomy" id="116970"/>
    <lineage>
        <taxon>Eukaryota</taxon>
        <taxon>Fungi</taxon>
        <taxon>Dikarya</taxon>
        <taxon>Ascomycota</taxon>
        <taxon>Pezizomycotina</taxon>
        <taxon>Eurotiomycetes</taxon>
        <taxon>Eurotiomycetidae</taxon>
        <taxon>Eurotiales</taxon>
        <taxon>Aspergillaceae</taxon>
        <taxon>Penicillium</taxon>
    </lineage>
</organism>
<proteinExistence type="predicted"/>
<feature type="compositionally biased region" description="Basic and acidic residues" evidence="1">
    <location>
        <begin position="988"/>
        <end position="1000"/>
    </location>
</feature>
<feature type="region of interest" description="Disordered" evidence="1">
    <location>
        <begin position="815"/>
        <end position="1130"/>
    </location>
</feature>
<sequence>MPRRKKTASESIPSTFQQVLATLDIPPPPKYSYDLTRLDDPPDDFVFLDKSWKDCNGRGHTSRGLQIIVLLQLWGIYWTDKKQPNKVDTAKAIWKYFYHVPKKFWPKFPADLFSVERDSGPRLINWEHHDEDIGPISRFHPVRPDPYRQPAQGFVRPEETGWLVSDVDMERYLLPLTKPVATKPGRKSVHHIEGPKIPEPKQMPPIPELIQTQKKTKMIGLKSPVRDVTPRGVDPVIEAPQFFFNYQPLAESLERAILHFTYRHLERSPDAPSKVHKAPQRAAESAEDLKNVQFMAYPAYSHLRLNPYNLEFDRTANCLYPYRGRGPIWSAQSCAIDCCIVLGQLLEVGCTRIDRESWRFSEITDLEKAFIQVTNTNWDALSPDQNIQTRDVFRRIISDTVPSIKMTESCPVWAIWAESTRNFAQFYFRFTDVFQSCPCSNDEIKEINKYANCILPGMQDSDRDGVWLNELIERTIYQKRLKDCPGCGARLDKWETRIEELPPRMTVSNFAGLRARVINHTDDVRFRYIDTEGKDRVATYRWLGGVYHQDNHVRVYWSEQERGDKERFEVCMYDDQLSGGAIFGGVQPAHKRERVPADWTTIGPLIGVYERVINPSELMLENVSMTVSNLQSLVRDGYAVLDRHSPWEHPHEPNSDDPSTRFVASLINEDRLIVDHMITEVDHPDPMDSEQDMLRGKTFDELANVWPPVDGDTDMPEEYQNLFDGLLDSPGKLSHLPELWPNGVPGDHGALNFPMLPRSESARSRENSRNNTPMQSLQHMPTPNKPLKLDLGWGRPFGWGTLPYDGHDTLPFGEARPAGVARPRHRSIDNYEQSPGRRYHPYSPRRTSVVSRSSDKHRVTKVQTSPGVQERRAESREPHGNGAQKIIKKEDKEESEAKRKRALPRKEKEEVNRQKKSKDKSRPVVPQDMDIVMEVEENIKEKNKKRRSELKSHVADEHDKRQKKKTTDAKVSKRKMKKAGAQTGPTRTGERRPSWRERSKSVASPLSSSKYFASVSDSRITPDATSHRGQRAESISPREMTRPYPKPQTTSNKKSTRGISVDGDSEDERKQSNDKHDKDHASRKSSGEKKSKKEKEKTKEKDETNLKEKKTTTNSNPSRVSKSKQKTKTAKGIYSINYINTFAKLIIKAS</sequence>
<comment type="caution">
    <text evidence="2">The sequence shown here is derived from an EMBL/GenBank/DDBJ whole genome shotgun (WGS) entry which is preliminary data.</text>
</comment>
<evidence type="ECO:0000313" key="3">
    <source>
        <dbReference type="Proteomes" id="UP001149165"/>
    </source>
</evidence>
<accession>A0A9W9JZK2</accession>
<feature type="compositionally biased region" description="Basic and acidic residues" evidence="1">
    <location>
        <begin position="1067"/>
        <end position="1111"/>
    </location>
</feature>
<feature type="compositionally biased region" description="Basic and acidic residues" evidence="1">
    <location>
        <begin position="869"/>
        <end position="879"/>
    </location>
</feature>
<dbReference type="AlphaFoldDB" id="A0A9W9JZK2"/>
<protein>
    <submittedName>
        <fullName evidence="2">Uncharacterized protein</fullName>
    </submittedName>
</protein>
<name>A0A9W9JZK2_9EURO</name>
<keyword evidence="3" id="KW-1185">Reference proteome</keyword>
<feature type="compositionally biased region" description="Basic and acidic residues" evidence="1">
    <location>
        <begin position="887"/>
        <end position="897"/>
    </location>
</feature>
<feature type="compositionally biased region" description="Basic and acidic residues" evidence="1">
    <location>
        <begin position="949"/>
        <end position="971"/>
    </location>
</feature>
<gene>
    <name evidence="2" type="ORF">N7456_010916</name>
</gene>
<evidence type="ECO:0000256" key="1">
    <source>
        <dbReference type="SAM" id="MobiDB-lite"/>
    </source>
</evidence>
<feature type="compositionally biased region" description="Polar residues" evidence="1">
    <location>
        <begin position="772"/>
        <end position="781"/>
    </location>
</feature>
<feature type="compositionally biased region" description="Basic and acidic residues" evidence="1">
    <location>
        <begin position="190"/>
        <end position="199"/>
    </location>
</feature>
<evidence type="ECO:0000313" key="2">
    <source>
        <dbReference type="EMBL" id="KAJ5087300.1"/>
    </source>
</evidence>
<reference evidence="2" key="2">
    <citation type="journal article" date="2023" name="IMA Fungus">
        <title>Comparative genomic study of the Penicillium genus elucidates a diverse pangenome and 15 lateral gene transfer events.</title>
        <authorList>
            <person name="Petersen C."/>
            <person name="Sorensen T."/>
            <person name="Nielsen M.R."/>
            <person name="Sondergaard T.E."/>
            <person name="Sorensen J.L."/>
            <person name="Fitzpatrick D.A."/>
            <person name="Frisvad J.C."/>
            <person name="Nielsen K.L."/>
        </authorList>
    </citation>
    <scope>NUCLEOTIDE SEQUENCE</scope>
    <source>
        <strain evidence="2">IBT 30069</strain>
    </source>
</reference>
<dbReference type="EMBL" id="JAPQKH010000007">
    <property type="protein sequence ID" value="KAJ5087300.1"/>
    <property type="molecule type" value="Genomic_DNA"/>
</dbReference>
<dbReference type="OrthoDB" id="5431239at2759"/>
<feature type="region of interest" description="Disordered" evidence="1">
    <location>
        <begin position="184"/>
        <end position="205"/>
    </location>
</feature>
<reference evidence="2" key="1">
    <citation type="submission" date="2022-11" db="EMBL/GenBank/DDBJ databases">
        <authorList>
            <person name="Petersen C."/>
        </authorList>
    </citation>
    <scope>NUCLEOTIDE SEQUENCE</scope>
    <source>
        <strain evidence="2">IBT 30069</strain>
    </source>
</reference>